<dbReference type="EMBL" id="KV891681">
    <property type="protein sequence ID" value="OON22792.1"/>
    <property type="molecule type" value="Genomic_DNA"/>
</dbReference>
<organism evidence="3 4">
    <name type="scientific">Opisthorchis viverrini</name>
    <name type="common">Southeast Asian liver fluke</name>
    <dbReference type="NCBI Taxonomy" id="6198"/>
    <lineage>
        <taxon>Eukaryota</taxon>
        <taxon>Metazoa</taxon>
        <taxon>Spiralia</taxon>
        <taxon>Lophotrochozoa</taxon>
        <taxon>Platyhelminthes</taxon>
        <taxon>Trematoda</taxon>
        <taxon>Digenea</taxon>
        <taxon>Opisthorchiida</taxon>
        <taxon>Opisthorchiata</taxon>
        <taxon>Opisthorchiidae</taxon>
        <taxon>Opisthorchis</taxon>
    </lineage>
</organism>
<keyword evidence="4" id="KW-1185">Reference proteome</keyword>
<gene>
    <name evidence="3" type="ORF">X801_01301</name>
</gene>
<keyword evidence="1" id="KW-0812">Transmembrane</keyword>
<evidence type="ECO:0000313" key="3">
    <source>
        <dbReference type="EMBL" id="OON22792.1"/>
    </source>
</evidence>
<evidence type="ECO:0000256" key="1">
    <source>
        <dbReference type="SAM" id="Phobius"/>
    </source>
</evidence>
<dbReference type="InterPro" id="IPR043789">
    <property type="entry name" value="DUF5731"/>
</dbReference>
<protein>
    <recommendedName>
        <fullName evidence="2">DUF5731 domain-containing protein</fullName>
    </recommendedName>
</protein>
<proteinExistence type="predicted"/>
<evidence type="ECO:0000313" key="4">
    <source>
        <dbReference type="Proteomes" id="UP000243686"/>
    </source>
</evidence>
<dbReference type="Proteomes" id="UP000243686">
    <property type="component" value="Unassembled WGS sequence"/>
</dbReference>
<feature type="transmembrane region" description="Helical" evidence="1">
    <location>
        <begin position="48"/>
        <end position="67"/>
    </location>
</feature>
<dbReference type="AlphaFoldDB" id="A0A1S8X7Z6"/>
<feature type="domain" description="DUF5731" evidence="2">
    <location>
        <begin position="135"/>
        <end position="242"/>
    </location>
</feature>
<evidence type="ECO:0000259" key="2">
    <source>
        <dbReference type="Pfam" id="PF19002"/>
    </source>
</evidence>
<reference evidence="3 4" key="1">
    <citation type="submission" date="2015-03" db="EMBL/GenBank/DDBJ databases">
        <title>Draft genome of the nematode, Opisthorchis viverrini.</title>
        <authorList>
            <person name="Mitreva M."/>
        </authorList>
    </citation>
    <scope>NUCLEOTIDE SEQUENCE [LARGE SCALE GENOMIC DNA]</scope>
    <source>
        <strain evidence="3">Khon Kaen</strain>
    </source>
</reference>
<keyword evidence="1" id="KW-0472">Membrane</keyword>
<keyword evidence="1" id="KW-1133">Transmembrane helix</keyword>
<name>A0A1S8X7Z6_OPIVI</name>
<dbReference type="Pfam" id="PF19002">
    <property type="entry name" value="DUF5731"/>
    <property type="match status" value="1"/>
</dbReference>
<accession>A0A1S8X7Z6</accession>
<sequence length="284" mass="33057">MDAKLLSIPRVYRFIPIKSHEMAPDVARFISLSFLEIHGLQNRKRCMLLLWVCVFVLCAVSSGLQYYPPGRRWRSLAPCAWLERGGIFDMPKYHTGKGPLIQRRQTCHGRIKCPLTWLPTQDTQSITFKLVGTDDMRDYEFQAHFCSPIYAFHHRYCTGAEAEIAFELRQTGTWLMLDRVNCRCLGVADVERYGYSKGVLPKDKVFRGNYIQMTCAKRPTCTEDQFCYVETPSTNGYIYGGQVPCICPKEHYCPLYFIRDKRIPQKNQEGRIVSYGLRCKRRLY</sequence>